<keyword evidence="2" id="KW-1185">Reference proteome</keyword>
<accession>A0ACC7LLV1</accession>
<name>A0ACC7LLV1_9FLAO</name>
<reference evidence="1" key="1">
    <citation type="submission" date="2024-09" db="EMBL/GenBank/DDBJ databases">
        <authorList>
            <person name="Liu J."/>
        </authorList>
    </citation>
    <scope>NUCLEOTIDE SEQUENCE</scope>
    <source>
        <strain evidence="1">NBU2967</strain>
    </source>
</reference>
<comment type="caution">
    <text evidence="1">The sequence shown here is derived from an EMBL/GenBank/DDBJ whole genome shotgun (WGS) entry which is preliminary data.</text>
</comment>
<organism evidence="1 2">
    <name type="scientific">Meishania litoralis</name>
    <dbReference type="NCBI Taxonomy" id="3434685"/>
    <lineage>
        <taxon>Bacteria</taxon>
        <taxon>Pseudomonadati</taxon>
        <taxon>Bacteroidota</taxon>
        <taxon>Flavobacteriia</taxon>
        <taxon>Flavobacteriales</taxon>
        <taxon>Flavobacteriaceae</taxon>
        <taxon>Meishania</taxon>
    </lineage>
</organism>
<dbReference type="EMBL" id="JBHFPV010000004">
    <property type="protein sequence ID" value="MFH6604731.1"/>
    <property type="molecule type" value="Genomic_DNA"/>
</dbReference>
<dbReference type="Proteomes" id="UP001595191">
    <property type="component" value="Unassembled WGS sequence"/>
</dbReference>
<protein>
    <submittedName>
        <fullName evidence="1">Uncharacterized protein</fullName>
    </submittedName>
</protein>
<gene>
    <name evidence="1" type="ORF">ACEZ3G_14675</name>
</gene>
<proteinExistence type="predicted"/>
<sequence length="142" mass="16085">MAIVKSVKLALANKKALPHSLDERLTAKSKLEFDKKEVESESRYRLHFFTYGHMGSGGCSEISFEDLAGTLFYKDAAQLRLLAHSIVHVRAKSPKMSVEEHIDIKFLEEVFLEGLRVRAVLVPENGGASKWSNNYFFNILLK</sequence>
<evidence type="ECO:0000313" key="1">
    <source>
        <dbReference type="EMBL" id="MFH6604731.1"/>
    </source>
</evidence>
<evidence type="ECO:0000313" key="2">
    <source>
        <dbReference type="Proteomes" id="UP001595191"/>
    </source>
</evidence>